<name>B0SZW0_CAUSK</name>
<feature type="compositionally biased region" description="Basic and acidic residues" evidence="1">
    <location>
        <begin position="70"/>
        <end position="80"/>
    </location>
</feature>
<reference evidence="3" key="1">
    <citation type="submission" date="2008-01" db="EMBL/GenBank/DDBJ databases">
        <title>Complete sequence of chromosome of Caulobacter sp. K31.</title>
        <authorList>
            <consortium name="US DOE Joint Genome Institute"/>
            <person name="Copeland A."/>
            <person name="Lucas S."/>
            <person name="Lapidus A."/>
            <person name="Barry K."/>
            <person name="Glavina del Rio T."/>
            <person name="Dalin E."/>
            <person name="Tice H."/>
            <person name="Pitluck S."/>
            <person name="Bruce D."/>
            <person name="Goodwin L."/>
            <person name="Thompson L.S."/>
            <person name="Brettin T."/>
            <person name="Detter J.C."/>
            <person name="Han C."/>
            <person name="Schmutz J."/>
            <person name="Larimer F."/>
            <person name="Land M."/>
            <person name="Hauser L."/>
            <person name="Kyrpides N."/>
            <person name="Kim E."/>
            <person name="Stephens C."/>
            <person name="Richardson P."/>
        </authorList>
    </citation>
    <scope>NUCLEOTIDE SEQUENCE [LARGE SCALE GENOMIC DNA]</scope>
    <source>
        <strain evidence="3">K31</strain>
    </source>
</reference>
<dbReference type="Gene3D" id="1.10.1220.10">
    <property type="entry name" value="Met repressor-like"/>
    <property type="match status" value="1"/>
</dbReference>
<dbReference type="InterPro" id="IPR053853">
    <property type="entry name" value="FitA-like_RHH"/>
</dbReference>
<accession>B0SZW0</accession>
<dbReference type="InterPro" id="IPR013321">
    <property type="entry name" value="Arc_rbn_hlx_hlx"/>
</dbReference>
<dbReference type="AlphaFoldDB" id="B0SZW0"/>
<sequence>MGQILIRNLDDSVIDALKRRAADHATSTEEEARRALSASVGLGRREAIERLNAVRAQLGPDSEPTSLDLLRADRARDDHR</sequence>
<evidence type="ECO:0000256" key="1">
    <source>
        <dbReference type="SAM" id="MobiDB-lite"/>
    </source>
</evidence>
<evidence type="ECO:0000313" key="3">
    <source>
        <dbReference type="EMBL" id="ABZ72033.1"/>
    </source>
</evidence>
<dbReference type="STRING" id="366602.Caul_2906"/>
<dbReference type="HOGENOM" id="CLU_2583278_0_0_5"/>
<organism evidence="3">
    <name type="scientific">Caulobacter sp. (strain K31)</name>
    <dbReference type="NCBI Taxonomy" id="366602"/>
    <lineage>
        <taxon>Bacteria</taxon>
        <taxon>Pseudomonadati</taxon>
        <taxon>Pseudomonadota</taxon>
        <taxon>Alphaproteobacteria</taxon>
        <taxon>Caulobacterales</taxon>
        <taxon>Caulobacteraceae</taxon>
        <taxon>Caulobacter</taxon>
    </lineage>
</organism>
<dbReference type="GO" id="GO:0006355">
    <property type="term" value="P:regulation of DNA-templated transcription"/>
    <property type="evidence" value="ECO:0007669"/>
    <property type="project" value="InterPro"/>
</dbReference>
<gene>
    <name evidence="3" type="ordered locus">Caul_2906</name>
</gene>
<dbReference type="EMBL" id="CP000927">
    <property type="protein sequence ID" value="ABZ72033.1"/>
    <property type="molecule type" value="Genomic_DNA"/>
</dbReference>
<feature type="region of interest" description="Disordered" evidence="1">
    <location>
        <begin position="55"/>
        <end position="80"/>
    </location>
</feature>
<evidence type="ECO:0000259" key="2">
    <source>
        <dbReference type="Pfam" id="PF22513"/>
    </source>
</evidence>
<feature type="domain" description="Antitoxin FitA-like ribbon-helix-helix" evidence="2">
    <location>
        <begin position="3"/>
        <end position="39"/>
    </location>
</feature>
<dbReference type="OrthoDB" id="2389872at2"/>
<dbReference type="SUPFAM" id="SSF47598">
    <property type="entry name" value="Ribbon-helix-helix"/>
    <property type="match status" value="1"/>
</dbReference>
<proteinExistence type="predicted"/>
<dbReference type="Pfam" id="PF22513">
    <property type="entry name" value="FitA-like_RHH"/>
    <property type="match status" value="1"/>
</dbReference>
<dbReference type="KEGG" id="cak:Caul_2906"/>
<protein>
    <recommendedName>
        <fullName evidence="2">Antitoxin FitA-like ribbon-helix-helix domain-containing protein</fullName>
    </recommendedName>
</protein>
<dbReference type="InterPro" id="IPR010985">
    <property type="entry name" value="Ribbon_hlx_hlx"/>
</dbReference>